<sequence>MWKTFLQFGRVYAIYSPRRRNRNGNRFGFVRFLDVIDKKELERKLDQIWVGDRKLWVNIPRFDAMQKKEKVRRNPQGEDLRLPHNPRPIIHGRSFADVVKGSRGTDSRMVWQEKGPGEIWQGMEYKVTPEDSSWLEGTYVGTIHSVEMVRNLQEKFYMEGYFHCRIRAMGGKLVLRDCEDKEELKDLVEMASEWLGQWFEEVQPWSPNKIAQERFVWIRCQGAPLNVWGSDFFEKMGRSWGGHWMDWVRNGAGACSSWWRDVRRIDKAEGEFIGWLAEGFRLKVGEGKEVSFWWDEWCGEICLANKFPRLYLLSEGKEKECSKMGSMCNGTWKWNLTWRRKLFEWEEEAAKELSTMIEGVKIYPGRPDEWEWILSKDSRYSSKTAYSLLTKVPRCLTQEKVFRRVWNPILPTKISAFNWRLMLNRLPTKSNLLKRGFSVIMGDGNCSLCQEERYKRTAGRHLSSLGCGPETRGSEKDGIVPGVQRWFFLVTGMVSTLCEGVDTLLLH</sequence>
<dbReference type="InterPro" id="IPR026960">
    <property type="entry name" value="RVT-Znf"/>
</dbReference>
<dbReference type="EMBL" id="BPVZ01000076">
    <property type="protein sequence ID" value="GKV27604.1"/>
    <property type="molecule type" value="Genomic_DNA"/>
</dbReference>
<reference evidence="2 3" key="1">
    <citation type="journal article" date="2021" name="Commun. Biol.">
        <title>The genome of Shorea leprosula (Dipterocarpaceae) highlights the ecological relevance of drought in aseasonal tropical rainforests.</title>
        <authorList>
            <person name="Ng K.K.S."/>
            <person name="Kobayashi M.J."/>
            <person name="Fawcett J.A."/>
            <person name="Hatakeyama M."/>
            <person name="Paape T."/>
            <person name="Ng C.H."/>
            <person name="Ang C.C."/>
            <person name="Tnah L.H."/>
            <person name="Lee C.T."/>
            <person name="Nishiyama T."/>
            <person name="Sese J."/>
            <person name="O'Brien M.J."/>
            <person name="Copetti D."/>
            <person name="Mohd Noor M.I."/>
            <person name="Ong R.C."/>
            <person name="Putra M."/>
            <person name="Sireger I.Z."/>
            <person name="Indrioko S."/>
            <person name="Kosugi Y."/>
            <person name="Izuno A."/>
            <person name="Isagi Y."/>
            <person name="Lee S.L."/>
            <person name="Shimizu K.K."/>
        </authorList>
    </citation>
    <scope>NUCLEOTIDE SEQUENCE [LARGE SCALE GENOMIC DNA]</scope>
    <source>
        <strain evidence="2">214</strain>
    </source>
</reference>
<feature type="domain" description="Reverse transcriptase zinc-binding" evidence="1">
    <location>
        <begin position="380"/>
        <end position="452"/>
    </location>
</feature>
<dbReference type="Pfam" id="PF13966">
    <property type="entry name" value="zf-RVT"/>
    <property type="match status" value="1"/>
</dbReference>
<evidence type="ECO:0000313" key="2">
    <source>
        <dbReference type="EMBL" id="GKV27604.1"/>
    </source>
</evidence>
<name>A0AAV5KSG1_9ROSI</name>
<dbReference type="SUPFAM" id="SSF54928">
    <property type="entry name" value="RNA-binding domain, RBD"/>
    <property type="match status" value="1"/>
</dbReference>
<evidence type="ECO:0000259" key="1">
    <source>
        <dbReference type="Pfam" id="PF13966"/>
    </source>
</evidence>
<dbReference type="PANTHER" id="PTHR36617">
    <property type="entry name" value="PROTEIN, PUTATIVE-RELATED"/>
    <property type="match status" value="1"/>
</dbReference>
<evidence type="ECO:0000313" key="3">
    <source>
        <dbReference type="Proteomes" id="UP001054252"/>
    </source>
</evidence>
<comment type="caution">
    <text evidence="2">The sequence shown here is derived from an EMBL/GenBank/DDBJ whole genome shotgun (WGS) entry which is preliminary data.</text>
</comment>
<proteinExistence type="predicted"/>
<gene>
    <name evidence="2" type="ORF">SLEP1_g36760</name>
</gene>
<dbReference type="Proteomes" id="UP001054252">
    <property type="component" value="Unassembled WGS sequence"/>
</dbReference>
<dbReference type="AlphaFoldDB" id="A0AAV5KSG1"/>
<dbReference type="GO" id="GO:0003676">
    <property type="term" value="F:nucleic acid binding"/>
    <property type="evidence" value="ECO:0007669"/>
    <property type="project" value="InterPro"/>
</dbReference>
<keyword evidence="3" id="KW-1185">Reference proteome</keyword>
<organism evidence="2 3">
    <name type="scientific">Rubroshorea leprosula</name>
    <dbReference type="NCBI Taxonomy" id="152421"/>
    <lineage>
        <taxon>Eukaryota</taxon>
        <taxon>Viridiplantae</taxon>
        <taxon>Streptophyta</taxon>
        <taxon>Embryophyta</taxon>
        <taxon>Tracheophyta</taxon>
        <taxon>Spermatophyta</taxon>
        <taxon>Magnoliopsida</taxon>
        <taxon>eudicotyledons</taxon>
        <taxon>Gunneridae</taxon>
        <taxon>Pentapetalae</taxon>
        <taxon>rosids</taxon>
        <taxon>malvids</taxon>
        <taxon>Malvales</taxon>
        <taxon>Dipterocarpaceae</taxon>
        <taxon>Rubroshorea</taxon>
    </lineage>
</organism>
<dbReference type="InterPro" id="IPR035979">
    <property type="entry name" value="RBD_domain_sf"/>
</dbReference>
<protein>
    <recommendedName>
        <fullName evidence="1">Reverse transcriptase zinc-binding domain-containing protein</fullName>
    </recommendedName>
</protein>
<dbReference type="PANTHER" id="PTHR36617:SF16">
    <property type="entry name" value="OS04G0516500 PROTEIN"/>
    <property type="match status" value="1"/>
</dbReference>
<accession>A0AAV5KSG1</accession>